<dbReference type="GO" id="GO:0051026">
    <property type="term" value="P:chiasma assembly"/>
    <property type="evidence" value="ECO:0007669"/>
    <property type="project" value="UniProtKB-ARBA"/>
</dbReference>
<dbReference type="SMART" id="SM00533">
    <property type="entry name" value="MUTSd"/>
    <property type="match status" value="1"/>
</dbReference>
<dbReference type="Gene3D" id="3.40.50.300">
    <property type="entry name" value="P-loop containing nucleotide triphosphate hydrolases"/>
    <property type="match status" value="1"/>
</dbReference>
<dbReference type="GO" id="GO:0005634">
    <property type="term" value="C:nucleus"/>
    <property type="evidence" value="ECO:0007669"/>
    <property type="project" value="UniProtKB-SubCell"/>
</dbReference>
<evidence type="ECO:0000256" key="7">
    <source>
        <dbReference type="ARBA" id="ARBA00023125"/>
    </source>
</evidence>
<evidence type="ECO:0000256" key="2">
    <source>
        <dbReference type="ARBA" id="ARBA00004286"/>
    </source>
</evidence>
<evidence type="ECO:0000313" key="15">
    <source>
        <dbReference type="Proteomes" id="UP000789739"/>
    </source>
</evidence>
<dbReference type="InterPro" id="IPR045076">
    <property type="entry name" value="MutS"/>
</dbReference>
<dbReference type="EMBL" id="CAJVPI010001202">
    <property type="protein sequence ID" value="CAG8600328.1"/>
    <property type="molecule type" value="Genomic_DNA"/>
</dbReference>
<feature type="domain" description="DNA mismatch repair proteins mutS family" evidence="13">
    <location>
        <begin position="705"/>
        <end position="721"/>
    </location>
</feature>
<dbReference type="SUPFAM" id="SSF52540">
    <property type="entry name" value="P-loop containing nucleoside triphosphate hydrolases"/>
    <property type="match status" value="1"/>
</dbReference>
<feature type="compositionally biased region" description="Polar residues" evidence="12">
    <location>
        <begin position="24"/>
        <end position="37"/>
    </location>
</feature>
<evidence type="ECO:0000256" key="5">
    <source>
        <dbReference type="ARBA" id="ARBA00022741"/>
    </source>
</evidence>
<evidence type="ECO:0000256" key="9">
    <source>
        <dbReference type="ARBA" id="ARBA00023254"/>
    </source>
</evidence>
<dbReference type="OrthoDB" id="29596at2759"/>
<protein>
    <recommendedName>
        <fullName evidence="10">DNA mismatch repair protein MSH5</fullName>
    </recommendedName>
    <alternativeName>
        <fullName evidence="11">MutS protein homolog 5</fullName>
    </alternativeName>
</protein>
<dbReference type="InterPro" id="IPR027417">
    <property type="entry name" value="P-loop_NTPase"/>
</dbReference>
<keyword evidence="8" id="KW-0539">Nucleus</keyword>
<comment type="subcellular location">
    <subcellularLocation>
        <location evidence="2">Chromosome</location>
    </subcellularLocation>
    <subcellularLocation>
        <location evidence="1">Nucleus</location>
    </subcellularLocation>
</comment>
<dbReference type="PROSITE" id="PS00486">
    <property type="entry name" value="DNA_MISMATCH_REPAIR_2"/>
    <property type="match status" value="1"/>
</dbReference>
<dbReference type="GO" id="GO:0005694">
    <property type="term" value="C:chromosome"/>
    <property type="evidence" value="ECO:0007669"/>
    <property type="project" value="UniProtKB-SubCell"/>
</dbReference>
<dbReference type="GO" id="GO:0030983">
    <property type="term" value="F:mismatched DNA binding"/>
    <property type="evidence" value="ECO:0007669"/>
    <property type="project" value="InterPro"/>
</dbReference>
<keyword evidence="6" id="KW-0067">ATP-binding</keyword>
<evidence type="ECO:0000256" key="4">
    <source>
        <dbReference type="ARBA" id="ARBA00022454"/>
    </source>
</evidence>
<sequence length="872" mass="98559">MVSTIFSQQYTTLSTTPERRPQSIPRQTPQNSPFSLSQHEDPFSDCFQTLQRVHSQESTTSNLTKDNSHSEELIGNKVDREDVECDKIIMALSYRRNTLGCSYYNPTNLKLYLMEDQQEHPPFDLLSLLLSQVNPSVILASSIADDTFTSALSRLSHSYSAVSPNLSIEIRPNIEFNYSSAKNKLLNIGLKNGKRLQTSDTADNRKDVFLKLSSAIDMESEESVCCAGVVLSCAKRLRLEEVEENENDLTLEVLGIEQFSLKNILQISQDALQSLQIFSSESHPNVHLHNYAKESNSLFSLLNFTRTALGKHLLRQWFLRPTLSLSVISSRHRAIECFLGPANFDIAEQLPHCLRHVKNAPKILEKMKGKLDVNMWQVLMKFSYYCLRIRELVKEIQWRGEGKVEIIERIKEEFKPQELKDVGTIINNVIDFDGSAKEGRILVKLRVDEELDYMKKTYDGLDDFLSEVATDISAAIPPQFASTLNVVYFPQLGYLIAVPMKSEWKYEKDFVVDGLSYQFSTVSTVYYKNNRMRELDEYLGDIHGLVVEVCAELDCLLSLTTAARKYKYSSPTMTEENIIHVKRGRHPLQELYVDVFVANDTSLVGGMGVRGDFDSENREESADRSIMLLSGANCSGKSVYLKQIALIVYMAHIGSFVPAQLATIGLTDKIFTRVQTIETVSKIQSAFVIDLQQISIAIRNSTERSLLIFDEFGKGTGSTDGAGLFCGVIENLLKRGQGCPKVVVATHFHEIFENNLLDTNLPIMMNAMEIVRDEKSEELTFLYRLVPGRSMTSWGSFCAHMAGIPAAIVARASHLSQLFARYESVPYSCFSNRNGQEYVKLETIARRFVELDFDGGCDIESFLDLVGREIDW</sequence>
<evidence type="ECO:0000256" key="6">
    <source>
        <dbReference type="ARBA" id="ARBA00022840"/>
    </source>
</evidence>
<dbReference type="Gene3D" id="1.10.1420.10">
    <property type="match status" value="1"/>
</dbReference>
<evidence type="ECO:0000313" key="14">
    <source>
        <dbReference type="EMBL" id="CAG8600328.1"/>
    </source>
</evidence>
<evidence type="ECO:0000256" key="10">
    <source>
        <dbReference type="ARBA" id="ARBA00073549"/>
    </source>
</evidence>
<evidence type="ECO:0000256" key="12">
    <source>
        <dbReference type="SAM" id="MobiDB-lite"/>
    </source>
</evidence>
<evidence type="ECO:0000256" key="3">
    <source>
        <dbReference type="ARBA" id="ARBA00006271"/>
    </source>
</evidence>
<dbReference type="CDD" id="cd03281">
    <property type="entry name" value="ABC_MSH5_euk"/>
    <property type="match status" value="1"/>
</dbReference>
<dbReference type="InterPro" id="IPR011184">
    <property type="entry name" value="DNA_mismatch_repair_Msh2"/>
</dbReference>
<dbReference type="PIRSF" id="PIRSF005813">
    <property type="entry name" value="MSH2"/>
    <property type="match status" value="1"/>
</dbReference>
<dbReference type="GO" id="GO:0006298">
    <property type="term" value="P:mismatch repair"/>
    <property type="evidence" value="ECO:0007669"/>
    <property type="project" value="InterPro"/>
</dbReference>
<keyword evidence="5" id="KW-0547">Nucleotide-binding</keyword>
<feature type="region of interest" description="Disordered" evidence="12">
    <location>
        <begin position="1"/>
        <end position="39"/>
    </location>
</feature>
<organism evidence="14 15">
    <name type="scientific">Paraglomus brasilianum</name>
    <dbReference type="NCBI Taxonomy" id="144538"/>
    <lineage>
        <taxon>Eukaryota</taxon>
        <taxon>Fungi</taxon>
        <taxon>Fungi incertae sedis</taxon>
        <taxon>Mucoromycota</taxon>
        <taxon>Glomeromycotina</taxon>
        <taxon>Glomeromycetes</taxon>
        <taxon>Paraglomerales</taxon>
        <taxon>Paraglomeraceae</taxon>
        <taxon>Paraglomus</taxon>
    </lineage>
</organism>
<dbReference type="SUPFAM" id="SSF48334">
    <property type="entry name" value="DNA repair protein MutS, domain III"/>
    <property type="match status" value="1"/>
</dbReference>
<dbReference type="InterPro" id="IPR036187">
    <property type="entry name" value="DNA_mismatch_repair_MutS_sf"/>
</dbReference>
<dbReference type="PANTHER" id="PTHR11361">
    <property type="entry name" value="DNA MISMATCH REPAIR PROTEIN MUTS FAMILY MEMBER"/>
    <property type="match status" value="1"/>
</dbReference>
<comment type="similarity">
    <text evidence="3">Belongs to the DNA mismatch repair MutS family.</text>
</comment>
<keyword evidence="15" id="KW-1185">Reference proteome</keyword>
<comment type="caution">
    <text evidence="14">The sequence shown here is derived from an EMBL/GenBank/DDBJ whole genome shotgun (WGS) entry which is preliminary data.</text>
</comment>
<keyword evidence="7" id="KW-0238">DNA-binding</keyword>
<evidence type="ECO:0000259" key="13">
    <source>
        <dbReference type="PROSITE" id="PS00486"/>
    </source>
</evidence>
<reference evidence="14" key="1">
    <citation type="submission" date="2021-06" db="EMBL/GenBank/DDBJ databases">
        <authorList>
            <person name="Kallberg Y."/>
            <person name="Tangrot J."/>
            <person name="Rosling A."/>
        </authorList>
    </citation>
    <scope>NUCLEOTIDE SEQUENCE</scope>
    <source>
        <strain evidence="14">BR232B</strain>
    </source>
</reference>
<evidence type="ECO:0000256" key="11">
    <source>
        <dbReference type="ARBA" id="ARBA00077470"/>
    </source>
</evidence>
<dbReference type="Proteomes" id="UP000789739">
    <property type="component" value="Unassembled WGS sequence"/>
</dbReference>
<name>A0A9N9CE74_9GLOM</name>
<keyword evidence="9" id="KW-0469">Meiosis</keyword>
<dbReference type="GO" id="GO:0140664">
    <property type="term" value="F:ATP-dependent DNA damage sensor activity"/>
    <property type="evidence" value="ECO:0007669"/>
    <property type="project" value="InterPro"/>
</dbReference>
<accession>A0A9N9CE74</accession>
<dbReference type="GO" id="GO:0005524">
    <property type="term" value="F:ATP binding"/>
    <property type="evidence" value="ECO:0007669"/>
    <property type="project" value="UniProtKB-KW"/>
</dbReference>
<evidence type="ECO:0000256" key="8">
    <source>
        <dbReference type="ARBA" id="ARBA00023242"/>
    </source>
</evidence>
<dbReference type="Pfam" id="PF00488">
    <property type="entry name" value="MutS_V"/>
    <property type="match status" value="1"/>
</dbReference>
<feature type="compositionally biased region" description="Polar residues" evidence="12">
    <location>
        <begin position="1"/>
        <end position="16"/>
    </location>
</feature>
<dbReference type="InterPro" id="IPR007696">
    <property type="entry name" value="DNA_mismatch_repair_MutS_core"/>
</dbReference>
<keyword evidence="4" id="KW-0158">Chromosome</keyword>
<dbReference type="SMART" id="SM00534">
    <property type="entry name" value="MUTSac"/>
    <property type="match status" value="1"/>
</dbReference>
<proteinExistence type="inferred from homology"/>
<dbReference type="FunFam" id="3.40.50.300:FF:001067">
    <property type="entry name" value="DNA mismatch repair protein MSH5"/>
    <property type="match status" value="1"/>
</dbReference>
<dbReference type="InterPro" id="IPR000432">
    <property type="entry name" value="DNA_mismatch_repair_MutS_C"/>
</dbReference>
<dbReference type="PANTHER" id="PTHR11361:SF20">
    <property type="entry name" value="MUTS PROTEIN HOMOLOG 5"/>
    <property type="match status" value="1"/>
</dbReference>
<gene>
    <name evidence="14" type="ORF">PBRASI_LOCUS7604</name>
</gene>
<dbReference type="AlphaFoldDB" id="A0A9N9CE74"/>
<evidence type="ECO:0000256" key="1">
    <source>
        <dbReference type="ARBA" id="ARBA00004123"/>
    </source>
</evidence>
<dbReference type="Pfam" id="PF05192">
    <property type="entry name" value="MutS_III"/>
    <property type="match status" value="1"/>
</dbReference>